<sequence length="306" mass="34124">MIGAIRDDAWTGSEYSEAIYDEETRTWISKAEVAEIPFTAFTSKRKALQTTGRLLVRRIPELNETKRMSGQDPLFDLFQYHAFFTTVDRTRFDTVAADQVHRRYAIIEQINAELKSGALAHMPSGVVNANAAWVTIASITHNLLRAAAGLIRGRMSKVRAPTLRTWFISIPARITHRARKLIMHLPTKWPRADVFSRLWQAALSPPRTVLSRPIRSCFEHDAAGSGGDLRKLSWKRLVRDRGNVSCPLTDSALESERAPGIKHIGGSRLSSDITIVTSTEKMMKGPGRVMAKLHLGPSPAALHRPA</sequence>
<evidence type="ECO:0000313" key="2">
    <source>
        <dbReference type="Proteomes" id="UP001498238"/>
    </source>
</evidence>
<gene>
    <name evidence="1" type="ORF">NCCP602_24310</name>
</gene>
<proteinExistence type="predicted"/>
<accession>A0ABN0SPX7</accession>
<dbReference type="Proteomes" id="UP001498238">
    <property type="component" value="Unassembled WGS sequence"/>
</dbReference>
<evidence type="ECO:0008006" key="3">
    <source>
        <dbReference type="Google" id="ProtNLM"/>
    </source>
</evidence>
<evidence type="ECO:0000313" key="1">
    <source>
        <dbReference type="EMBL" id="GAA0036470.1"/>
    </source>
</evidence>
<comment type="caution">
    <text evidence="1">The sequence shown here is derived from an EMBL/GenBank/DDBJ whole genome shotgun (WGS) entry which is preliminary data.</text>
</comment>
<name>A0ABN0SPX7_9MICO</name>
<protein>
    <recommendedName>
        <fullName evidence="3">Transposase DDE domain-containing protein</fullName>
    </recommendedName>
</protein>
<organism evidence="1 2">
    <name type="scientific">Brevibacterium metallidurans</name>
    <dbReference type="NCBI Taxonomy" id="1482676"/>
    <lineage>
        <taxon>Bacteria</taxon>
        <taxon>Bacillati</taxon>
        <taxon>Actinomycetota</taxon>
        <taxon>Actinomycetes</taxon>
        <taxon>Micrococcales</taxon>
        <taxon>Brevibacteriaceae</taxon>
        <taxon>Brevibacterium</taxon>
    </lineage>
</organism>
<reference evidence="1 2" key="1">
    <citation type="submission" date="2024-01" db="EMBL/GenBank/DDBJ databases">
        <title>Characterization of antibiotic resistant novel bacterial strains and their environmental applications.</title>
        <authorList>
            <person name="Manzoor S."/>
            <person name="Abbas S."/>
            <person name="Arshad M."/>
            <person name="Ahmed I."/>
        </authorList>
    </citation>
    <scope>NUCLEOTIDE SEQUENCE [LARGE SCALE GENOMIC DNA]</scope>
    <source>
        <strain evidence="1 2">NCCP-602</strain>
    </source>
</reference>
<keyword evidence="2" id="KW-1185">Reference proteome</keyword>
<dbReference type="EMBL" id="BAAAAF010000009">
    <property type="protein sequence ID" value="GAA0036470.1"/>
    <property type="molecule type" value="Genomic_DNA"/>
</dbReference>